<evidence type="ECO:0000313" key="10">
    <source>
        <dbReference type="Proteomes" id="UP001347796"/>
    </source>
</evidence>
<dbReference type="Proteomes" id="UP001347796">
    <property type="component" value="Unassembled WGS sequence"/>
</dbReference>
<proteinExistence type="inferred from homology"/>
<feature type="domain" description="Nudix hydrolase" evidence="8">
    <location>
        <begin position="91"/>
        <end position="228"/>
    </location>
</feature>
<keyword evidence="4" id="KW-0479">Metal-binding</keyword>
<comment type="cofactor">
    <cofactor evidence="2">
        <name>Mg(2+)</name>
        <dbReference type="ChEBI" id="CHEBI:18420"/>
    </cofactor>
</comment>
<comment type="cofactor">
    <cofactor evidence="1">
        <name>Mn(2+)</name>
        <dbReference type="ChEBI" id="CHEBI:29035"/>
    </cofactor>
</comment>
<dbReference type="PANTHER" id="PTHR12992:SF11">
    <property type="entry name" value="MITOCHONDRIAL COENZYME A DIPHOSPHATASE NUDT8"/>
    <property type="match status" value="1"/>
</dbReference>
<dbReference type="InterPro" id="IPR000059">
    <property type="entry name" value="NUDIX_hydrolase_NudL_CS"/>
</dbReference>
<evidence type="ECO:0000256" key="4">
    <source>
        <dbReference type="ARBA" id="ARBA00022723"/>
    </source>
</evidence>
<sequence>MTFPRLITGACSSVYSHTSRISRRIIPTVVIYWKHKYSTSSSPTADVKSPVNLENIFSDENKERVKKSLLTIQPVRTIEHIVKPKHKPLKISHDAAVIIPLCVVNDEPSVLFTLRSSSLRKHRGEVSFPGGRKDDSDPDLIYTAVRETWEELGIPKEKIDVWGALSPAPNKYGTSFTTPVLAYCGHIDISKLVPNEDEVEVVFTRTIESIIKKENIASTQWRYGRGYTMPVFIGGQHRIWGLTAIFLHQALIVLAPGLYKNKVRHNP</sequence>
<dbReference type="Gene3D" id="3.90.79.10">
    <property type="entry name" value="Nucleoside Triphosphate Pyrophosphohydrolase"/>
    <property type="match status" value="1"/>
</dbReference>
<evidence type="ECO:0000256" key="7">
    <source>
        <dbReference type="ARBA" id="ARBA00023211"/>
    </source>
</evidence>
<dbReference type="InterPro" id="IPR045121">
    <property type="entry name" value="CoAse"/>
</dbReference>
<keyword evidence="6" id="KW-0460">Magnesium</keyword>
<dbReference type="GO" id="GO:0000287">
    <property type="term" value="F:magnesium ion binding"/>
    <property type="evidence" value="ECO:0007669"/>
    <property type="project" value="InterPro"/>
</dbReference>
<comment type="similarity">
    <text evidence="3">Belongs to the Nudix hydrolase family. PCD1 subfamily.</text>
</comment>
<accession>A0AAN8JGU1</accession>
<keyword evidence="5" id="KW-0378">Hydrolase</keyword>
<evidence type="ECO:0000256" key="6">
    <source>
        <dbReference type="ARBA" id="ARBA00022842"/>
    </source>
</evidence>
<evidence type="ECO:0000256" key="3">
    <source>
        <dbReference type="ARBA" id="ARBA00006506"/>
    </source>
</evidence>
<dbReference type="GO" id="GO:0009132">
    <property type="term" value="P:nucleoside diphosphate metabolic process"/>
    <property type="evidence" value="ECO:0007669"/>
    <property type="project" value="InterPro"/>
</dbReference>
<dbReference type="PROSITE" id="PS51462">
    <property type="entry name" value="NUDIX"/>
    <property type="match status" value="1"/>
</dbReference>
<name>A0AAN8JGU1_PATCE</name>
<dbReference type="CDD" id="cd03426">
    <property type="entry name" value="NUDIX_CoAse_Nudt7"/>
    <property type="match status" value="1"/>
</dbReference>
<evidence type="ECO:0000259" key="8">
    <source>
        <dbReference type="PROSITE" id="PS51462"/>
    </source>
</evidence>
<dbReference type="PROSITE" id="PS01293">
    <property type="entry name" value="NUDIX_COA"/>
    <property type="match status" value="1"/>
</dbReference>
<dbReference type="GO" id="GO:0030145">
    <property type="term" value="F:manganese ion binding"/>
    <property type="evidence" value="ECO:0007669"/>
    <property type="project" value="InterPro"/>
</dbReference>
<organism evidence="9 10">
    <name type="scientific">Patella caerulea</name>
    <name type="common">Rayed Mediterranean limpet</name>
    <dbReference type="NCBI Taxonomy" id="87958"/>
    <lineage>
        <taxon>Eukaryota</taxon>
        <taxon>Metazoa</taxon>
        <taxon>Spiralia</taxon>
        <taxon>Lophotrochozoa</taxon>
        <taxon>Mollusca</taxon>
        <taxon>Gastropoda</taxon>
        <taxon>Patellogastropoda</taxon>
        <taxon>Patelloidea</taxon>
        <taxon>Patellidae</taxon>
        <taxon>Patella</taxon>
    </lineage>
</organism>
<dbReference type="AlphaFoldDB" id="A0AAN8JGU1"/>
<dbReference type="SUPFAM" id="SSF55811">
    <property type="entry name" value="Nudix"/>
    <property type="match status" value="1"/>
</dbReference>
<evidence type="ECO:0000313" key="9">
    <source>
        <dbReference type="EMBL" id="KAK6177232.1"/>
    </source>
</evidence>
<keyword evidence="7" id="KW-0464">Manganese</keyword>
<comment type="caution">
    <text evidence="9">The sequence shown here is derived from an EMBL/GenBank/DDBJ whole genome shotgun (WGS) entry which is preliminary data.</text>
</comment>
<evidence type="ECO:0000256" key="5">
    <source>
        <dbReference type="ARBA" id="ARBA00022801"/>
    </source>
</evidence>
<dbReference type="InterPro" id="IPR000086">
    <property type="entry name" value="NUDIX_hydrolase_dom"/>
</dbReference>
<dbReference type="Pfam" id="PF00293">
    <property type="entry name" value="NUDIX"/>
    <property type="match status" value="1"/>
</dbReference>
<keyword evidence="10" id="KW-1185">Reference proteome</keyword>
<protein>
    <recommendedName>
        <fullName evidence="8">Nudix hydrolase domain-containing protein</fullName>
    </recommendedName>
</protein>
<dbReference type="GO" id="GO:0010945">
    <property type="term" value="F:coenzyme A diphosphatase activity"/>
    <property type="evidence" value="ECO:0007669"/>
    <property type="project" value="InterPro"/>
</dbReference>
<dbReference type="EMBL" id="JAZGQO010000010">
    <property type="protein sequence ID" value="KAK6177232.1"/>
    <property type="molecule type" value="Genomic_DNA"/>
</dbReference>
<evidence type="ECO:0000256" key="1">
    <source>
        <dbReference type="ARBA" id="ARBA00001936"/>
    </source>
</evidence>
<reference evidence="9 10" key="1">
    <citation type="submission" date="2024-01" db="EMBL/GenBank/DDBJ databases">
        <title>The genome of the rayed Mediterranean limpet Patella caerulea (Linnaeus, 1758).</title>
        <authorList>
            <person name="Anh-Thu Weber A."/>
            <person name="Halstead-Nussloch G."/>
        </authorList>
    </citation>
    <scope>NUCLEOTIDE SEQUENCE [LARGE SCALE GENOMIC DNA]</scope>
    <source>
        <strain evidence="9">AATW-2023a</strain>
        <tissue evidence="9">Whole specimen</tissue>
    </source>
</reference>
<evidence type="ECO:0000256" key="2">
    <source>
        <dbReference type="ARBA" id="ARBA00001946"/>
    </source>
</evidence>
<dbReference type="InterPro" id="IPR015797">
    <property type="entry name" value="NUDIX_hydrolase-like_dom_sf"/>
</dbReference>
<dbReference type="PANTHER" id="PTHR12992">
    <property type="entry name" value="NUDIX HYDROLASE"/>
    <property type="match status" value="1"/>
</dbReference>
<gene>
    <name evidence="9" type="ORF">SNE40_015371</name>
</gene>